<dbReference type="PANTHER" id="PTHR30445">
    <property type="entry name" value="K(+)_H(+) ANTIPORTER SUBUNIT KHTT"/>
    <property type="match status" value="1"/>
</dbReference>
<dbReference type="EMBL" id="MSDW01000002">
    <property type="protein sequence ID" value="OKY77481.1"/>
    <property type="molecule type" value="Genomic_DNA"/>
</dbReference>
<dbReference type="GO" id="GO:0008324">
    <property type="term" value="F:monoatomic cation transmembrane transporter activity"/>
    <property type="evidence" value="ECO:0007669"/>
    <property type="project" value="InterPro"/>
</dbReference>
<dbReference type="InterPro" id="IPR050144">
    <property type="entry name" value="AAE_transporter"/>
</dbReference>
<dbReference type="AlphaFoldDB" id="A0A1Q6DT17"/>
<dbReference type="InterPro" id="IPR026278">
    <property type="entry name" value="KhtT"/>
</dbReference>
<evidence type="ECO:0000313" key="2">
    <source>
        <dbReference type="EMBL" id="OKY77481.1"/>
    </source>
</evidence>
<dbReference type="GO" id="GO:0006813">
    <property type="term" value="P:potassium ion transport"/>
    <property type="evidence" value="ECO:0007669"/>
    <property type="project" value="InterPro"/>
</dbReference>
<gene>
    <name evidence="2" type="ORF">BTN85_2132</name>
</gene>
<evidence type="ECO:0000259" key="1">
    <source>
        <dbReference type="PROSITE" id="PS51202"/>
    </source>
</evidence>
<dbReference type="SUPFAM" id="SSF116726">
    <property type="entry name" value="TrkA C-terminal domain-like"/>
    <property type="match status" value="1"/>
</dbReference>
<dbReference type="STRING" id="1903181.BTN85_2132"/>
<name>A0A1Q6DT17_METT1</name>
<dbReference type="Gene3D" id="3.30.70.1450">
    <property type="entry name" value="Regulator of K+ conductance, C-terminal domain"/>
    <property type="match status" value="1"/>
</dbReference>
<keyword evidence="3" id="KW-1185">Reference proteome</keyword>
<sequence length="159" mass="17593">MSVRETDLPGVGKKFVVDLSGDLELVIVIHLSGKREVFLNDDPEEDNKKLFEASDEVSRKIGSILEGAYFEPVSSEETEAKLGGEVFIEWYDIEENMNVAGREISELKLREETGATIIAIQRDDMCIGSIGPDTEIRSGDILVVVGTKEAQDKFKDALN</sequence>
<protein>
    <submittedName>
        <fullName evidence="2">K+/H+ antiporter YhaU, regulatory subunit KhtT</fullName>
    </submittedName>
</protein>
<dbReference type="InterPro" id="IPR058776">
    <property type="entry name" value="KhtT-like_N"/>
</dbReference>
<dbReference type="PIRSF" id="PIRSF005028">
    <property type="entry name" value="KhtT"/>
    <property type="match status" value="1"/>
</dbReference>
<comment type="caution">
    <text evidence="2">The sequence shown here is derived from an EMBL/GenBank/DDBJ whole genome shotgun (WGS) entry which is preliminary data.</text>
</comment>
<dbReference type="PROSITE" id="PS51202">
    <property type="entry name" value="RCK_C"/>
    <property type="match status" value="1"/>
</dbReference>
<feature type="domain" description="RCK C-terminal" evidence="1">
    <location>
        <begin position="76"/>
        <end position="159"/>
    </location>
</feature>
<accession>A0A1Q6DT17</accession>
<dbReference type="Pfam" id="PF02080">
    <property type="entry name" value="TrkA_C"/>
    <property type="match status" value="1"/>
</dbReference>
<evidence type="ECO:0000313" key="3">
    <source>
        <dbReference type="Proteomes" id="UP000185744"/>
    </source>
</evidence>
<dbReference type="InterPro" id="IPR036721">
    <property type="entry name" value="RCK_C_sf"/>
</dbReference>
<dbReference type="PANTHER" id="PTHR30445:SF8">
    <property type="entry name" value="K(+)_H(+) ANTIPORTER SUBUNIT KHTT"/>
    <property type="match status" value="1"/>
</dbReference>
<dbReference type="Proteomes" id="UP000185744">
    <property type="component" value="Unassembled WGS sequence"/>
</dbReference>
<dbReference type="Pfam" id="PF25991">
    <property type="entry name" value="KhtT_N"/>
    <property type="match status" value="1"/>
</dbReference>
<proteinExistence type="predicted"/>
<dbReference type="InParanoid" id="A0A1Q6DT17"/>
<organism evidence="2 3">
    <name type="scientific">Methanohalarchaeum thermophilum</name>
    <dbReference type="NCBI Taxonomy" id="1903181"/>
    <lineage>
        <taxon>Archaea</taxon>
        <taxon>Methanobacteriati</taxon>
        <taxon>Methanobacteriota</taxon>
        <taxon>Methanonatronarchaeia</taxon>
        <taxon>Methanonatronarchaeales</taxon>
        <taxon>Methanonatronarchaeaceae</taxon>
        <taxon>Candidatus Methanohalarchaeum</taxon>
    </lineage>
</organism>
<dbReference type="InterPro" id="IPR006037">
    <property type="entry name" value="RCK_C"/>
</dbReference>
<reference evidence="2" key="1">
    <citation type="submission" date="2016-12" db="EMBL/GenBank/DDBJ databases">
        <title>Discovery of methanogenic haloarchaea.</title>
        <authorList>
            <person name="Sorokin D.Y."/>
            <person name="Makarova K.S."/>
            <person name="Abbas B."/>
            <person name="Ferrer M."/>
            <person name="Golyshin P.N."/>
        </authorList>
    </citation>
    <scope>NUCLEOTIDE SEQUENCE [LARGE SCALE GENOMIC DNA]</scope>
    <source>
        <strain evidence="2">HMET1</strain>
    </source>
</reference>